<proteinExistence type="predicted"/>
<keyword evidence="2" id="KW-0812">Transmembrane</keyword>
<feature type="transmembrane region" description="Helical" evidence="2">
    <location>
        <begin position="748"/>
        <end position="771"/>
    </location>
</feature>
<feature type="transmembrane region" description="Helical" evidence="2">
    <location>
        <begin position="792"/>
        <end position="814"/>
    </location>
</feature>
<reference evidence="6" key="3">
    <citation type="journal article" date="2012" name="PLoS Pathog.">
        <title>Comparative genomics of the apicomplexan parasites Toxoplasma gondii and Neospora caninum: Coccidia differing in host range and transmission strategy.</title>
        <authorList>
            <person name="Reid A.J."/>
            <person name="Vermont S.J."/>
            <person name="Cotton J.A."/>
            <person name="Harris D."/>
            <person name="Hill-Cawthorne G.A."/>
            <person name="Konen-Waisman S."/>
            <person name="Latham S.M."/>
            <person name="Mourier T."/>
            <person name="Norton R."/>
            <person name="Quail M.A."/>
            <person name="Sanders M."/>
            <person name="Shanmugam D."/>
            <person name="Sohal A."/>
            <person name="Wasmuth J.D."/>
            <person name="Brunk B."/>
            <person name="Grigg M.E."/>
            <person name="Howard J.C."/>
            <person name="Parkinson J."/>
            <person name="Roos D.S."/>
            <person name="Trees A.J."/>
            <person name="Berriman M."/>
            <person name="Pain A."/>
            <person name="Wastling J.M."/>
        </authorList>
    </citation>
    <scope>NUCLEOTIDE SEQUENCE [LARGE SCALE GENOMIC DNA]</scope>
    <source>
        <strain evidence="6">Liverpool</strain>
    </source>
</reference>
<keyword evidence="2" id="KW-0472">Membrane</keyword>
<feature type="compositionally biased region" description="Low complexity" evidence="1">
    <location>
        <begin position="656"/>
        <end position="672"/>
    </location>
</feature>
<feature type="transmembrane region" description="Helical" evidence="2">
    <location>
        <begin position="320"/>
        <end position="343"/>
    </location>
</feature>
<feature type="region of interest" description="Disordered" evidence="1">
    <location>
        <begin position="656"/>
        <end position="681"/>
    </location>
</feature>
<organism evidence="4 6">
    <name type="scientific">Neospora caninum (strain Liverpool)</name>
    <dbReference type="NCBI Taxonomy" id="572307"/>
    <lineage>
        <taxon>Eukaryota</taxon>
        <taxon>Sar</taxon>
        <taxon>Alveolata</taxon>
        <taxon>Apicomplexa</taxon>
        <taxon>Conoidasida</taxon>
        <taxon>Coccidia</taxon>
        <taxon>Eucoccidiorida</taxon>
        <taxon>Eimeriorina</taxon>
        <taxon>Sarcocystidae</taxon>
        <taxon>Neospora</taxon>
    </lineage>
</organism>
<dbReference type="AlphaFoldDB" id="F0VP08"/>
<dbReference type="EMBL" id="FR823392">
    <property type="protein sequence ID" value="CBZ55454.1"/>
    <property type="molecule type" value="Genomic_DNA"/>
</dbReference>
<feature type="transmembrane region" description="Helical" evidence="2">
    <location>
        <begin position="537"/>
        <end position="559"/>
    </location>
</feature>
<dbReference type="InParanoid" id="F0VP08"/>
<protein>
    <recommendedName>
        <fullName evidence="3">C2H2-type domain-containing protein</fullName>
    </recommendedName>
</protein>
<accession>F0VP08</accession>
<reference evidence="4" key="1">
    <citation type="submission" date="2011-02" db="EMBL/GenBank/DDBJ databases">
        <authorList>
            <person name="Aslett M."/>
        </authorList>
    </citation>
    <scope>NUCLEOTIDE SEQUENCE</scope>
    <source>
        <strain evidence="4">Liverpool</strain>
    </source>
</reference>
<evidence type="ECO:0000313" key="6">
    <source>
        <dbReference type="Proteomes" id="UP000007494"/>
    </source>
</evidence>
<dbReference type="VEuPathDB" id="ToxoDB:NCLIV_058770"/>
<name>F0VP08_NEOCL</name>
<dbReference type="GeneID" id="13440867"/>
<evidence type="ECO:0000313" key="4">
    <source>
        <dbReference type="EMBL" id="CBZ55454.1"/>
    </source>
</evidence>
<feature type="transmembrane region" description="Helical" evidence="2">
    <location>
        <begin position="820"/>
        <end position="842"/>
    </location>
</feature>
<feature type="transmembrane region" description="Helical" evidence="2">
    <location>
        <begin position="619"/>
        <end position="638"/>
    </location>
</feature>
<gene>
    <name evidence="5" type="ORF">BN1204_058770</name>
    <name evidence="4" type="ORF">NCLIV_058770</name>
</gene>
<reference evidence="4" key="2">
    <citation type="submission" date="2011-03" db="EMBL/GenBank/DDBJ databases">
        <title>Comparative genomics and transcriptomics of Neospora caninum and Toxoplasma gondii.</title>
        <authorList>
            <person name="Reid A.J."/>
            <person name="Sohal A."/>
            <person name="Harris D."/>
            <person name="Quail M."/>
            <person name="Sanders M."/>
            <person name="Berriman M."/>
            <person name="Wastling J.M."/>
            <person name="Pain A."/>
        </authorList>
    </citation>
    <scope>NUCLEOTIDE SEQUENCE</scope>
    <source>
        <strain evidence="4">Liverpool</strain>
    </source>
</reference>
<evidence type="ECO:0000256" key="2">
    <source>
        <dbReference type="SAM" id="Phobius"/>
    </source>
</evidence>
<keyword evidence="2" id="KW-1133">Transmembrane helix</keyword>
<keyword evidence="6" id="KW-1185">Reference proteome</keyword>
<evidence type="ECO:0000313" key="5">
    <source>
        <dbReference type="EMBL" id="CEL70190.1"/>
    </source>
</evidence>
<dbReference type="InterPro" id="IPR013087">
    <property type="entry name" value="Znf_C2H2_type"/>
</dbReference>
<sequence length="874" mass="95797">MVSRTTEAGEQEPSSRWASRRTVLIGIRELLTRTTFRFFLALLLAYFSSKFTAGFVAPSGHDQFGNLPQREGSTGDVATLSYGDLQPRPNSVDEALISGSPPERRRPLFAAQKGFWGRQQTRHTGSGFPTSFPGTNRHLLFPARPEAKRVVVFDDRSQKEGKPSFSTGNPSISTDKSPILHGAHAPFAAGNQPAFSQQARDGSGRESENQAYRLAGVGPAARLGPQLSVTSFLEQNLRVESERRAALKNGTSSFAPGEHPPFEVATVTNGNRQPPHAESIKEFCLMLASSAKMHISQFVSEFLAPWTRRIVGTCLSTTSFISFILLIVYLYFAVRIFALCRALRLQSVLNSGRAARSRRTRALAKRPTRFPEDGLDTEWILRGWQGTALTALSGFGEPWEHVISKAAAARREQRKLQGTENPLLGCSADRSSKAHAVEDWEQSAGAENVDGSKWGGSRCFEGPVSLHFSLSPYGSDSCCQTVFGSPHHQTVRNARGVLDMLETREGVPGEICSGDSLDTHEEPAFELAATYMQNRTFVWWGSYFVAACAFILLVLLMALEADQRLLSKAFLAVGGSSQLLPFWRLLAAVQWISALCLLRGILSDYNYATNGAFHGRQKFFLSVVICVLSLVFLSLLFGRGPSYPAECLGPLQALPPSSAAGPPSPEELSSPGTKKIGGYSSRREEGINAVSHREETPLSAFEFIAPESGAVLDPYTYGRATLRASTAAAGDGHGWPSQCADYARVSSYWLGLSVGCYLFLRLVCLCVVLSLATSEETFQQKRDSQATVSFSWLVAGVSFAFVDLFPFPLLALLSQGPSTPWFPVEGVDILLCSQCLCHLFFFKHVQRELHYATHSSIKKAIRKMQETFCLKSFD</sequence>
<reference evidence="5" key="4">
    <citation type="journal article" date="2015" name="PLoS ONE">
        <title>Comprehensive Evaluation of Toxoplasma gondii VEG and Neospora caninum LIV Genomes with Tachyzoite Stage Transcriptome and Proteome Defines Novel Transcript Features.</title>
        <authorList>
            <person name="Ramaprasad A."/>
            <person name="Mourier T."/>
            <person name="Naeem R."/>
            <person name="Malas T.B."/>
            <person name="Moussa E."/>
            <person name="Panigrahi A."/>
            <person name="Vermont S.J."/>
            <person name="Otto T.D."/>
            <person name="Wastling J."/>
            <person name="Pain A."/>
        </authorList>
    </citation>
    <scope>NUCLEOTIDE SEQUENCE</scope>
    <source>
        <strain evidence="5">Liverpool</strain>
    </source>
</reference>
<dbReference type="EMBL" id="LN714486">
    <property type="protein sequence ID" value="CEL70190.1"/>
    <property type="molecule type" value="Genomic_DNA"/>
</dbReference>
<feature type="transmembrane region" description="Helical" evidence="2">
    <location>
        <begin position="579"/>
        <end position="598"/>
    </location>
</feature>
<evidence type="ECO:0000256" key="1">
    <source>
        <dbReference type="SAM" id="MobiDB-lite"/>
    </source>
</evidence>
<feature type="compositionally biased region" description="Polar residues" evidence="1">
    <location>
        <begin position="164"/>
        <end position="176"/>
    </location>
</feature>
<feature type="domain" description="C2H2-type" evidence="3">
    <location>
        <begin position="832"/>
        <end position="854"/>
    </location>
</feature>
<dbReference type="RefSeq" id="XP_003885482.1">
    <property type="nucleotide sequence ID" value="XM_003885433.1"/>
</dbReference>
<dbReference type="eggNOG" id="ENOG502QZT5">
    <property type="taxonomic scope" value="Eukaryota"/>
</dbReference>
<feature type="region of interest" description="Disordered" evidence="1">
    <location>
        <begin position="155"/>
        <end position="208"/>
    </location>
</feature>
<dbReference type="OMA" id="FGEPWEH"/>
<dbReference type="OrthoDB" id="330251at2759"/>
<dbReference type="Proteomes" id="UP000007494">
    <property type="component" value="Chromosome XI"/>
</dbReference>
<dbReference type="PROSITE" id="PS00028">
    <property type="entry name" value="ZINC_FINGER_C2H2_1"/>
    <property type="match status" value="1"/>
</dbReference>
<evidence type="ECO:0000259" key="3">
    <source>
        <dbReference type="PROSITE" id="PS00028"/>
    </source>
</evidence>